<feature type="region of interest" description="Disordered" evidence="4">
    <location>
        <begin position="566"/>
        <end position="617"/>
    </location>
</feature>
<proteinExistence type="predicted"/>
<dbReference type="PANTHER" id="PTHR23110">
    <property type="entry name" value="BTB DOMAIN TRANSCRIPTION FACTOR"/>
    <property type="match status" value="1"/>
</dbReference>
<dbReference type="SMART" id="SM00355">
    <property type="entry name" value="ZnF_C2H2"/>
    <property type="match status" value="2"/>
</dbReference>
<dbReference type="RefSeq" id="XP_046586269.1">
    <property type="nucleotide sequence ID" value="XM_046730313.1"/>
</dbReference>
<dbReference type="RefSeq" id="XP_046586277.1">
    <property type="nucleotide sequence ID" value="XM_046730321.1"/>
</dbReference>
<evidence type="ECO:0000259" key="6">
    <source>
        <dbReference type="PROSITE" id="PS50157"/>
    </source>
</evidence>
<dbReference type="PROSITE" id="PS50157">
    <property type="entry name" value="ZINC_FINGER_C2H2_2"/>
    <property type="match status" value="2"/>
</dbReference>
<feature type="domain" description="C2H2-type" evidence="6">
    <location>
        <begin position="346"/>
        <end position="374"/>
    </location>
</feature>
<feature type="compositionally biased region" description="Acidic residues" evidence="4">
    <location>
        <begin position="593"/>
        <end position="611"/>
    </location>
</feature>
<evidence type="ECO:0000259" key="5">
    <source>
        <dbReference type="PROSITE" id="PS50097"/>
    </source>
</evidence>
<evidence type="ECO:0000256" key="2">
    <source>
        <dbReference type="ARBA" id="ARBA00023242"/>
    </source>
</evidence>
<evidence type="ECO:0000313" key="14">
    <source>
        <dbReference type="RefSeq" id="XP_046586276.1"/>
    </source>
</evidence>
<evidence type="ECO:0000313" key="11">
    <source>
        <dbReference type="RefSeq" id="XP_046586272.1"/>
    </source>
</evidence>
<evidence type="ECO:0000313" key="13">
    <source>
        <dbReference type="RefSeq" id="XP_046586275.1"/>
    </source>
</evidence>
<feature type="domain" description="BTB" evidence="5">
    <location>
        <begin position="39"/>
        <end position="104"/>
    </location>
</feature>
<dbReference type="PANTHER" id="PTHR23110:SF98">
    <property type="entry name" value="PRE-LOLA-G, ISOFORM C-RELATED"/>
    <property type="match status" value="1"/>
</dbReference>
<evidence type="ECO:0000313" key="9">
    <source>
        <dbReference type="RefSeq" id="XP_046586270.1"/>
    </source>
</evidence>
<protein>
    <submittedName>
        <fullName evidence="8 9">Protein abrupt isoform X1</fullName>
    </submittedName>
</protein>
<dbReference type="RefSeq" id="XP_046586272.1">
    <property type="nucleotide sequence ID" value="XM_046730316.1"/>
</dbReference>
<evidence type="ECO:0000313" key="10">
    <source>
        <dbReference type="RefSeq" id="XP_046586271.1"/>
    </source>
</evidence>
<gene>
    <name evidence="8 9 10 11 12 13 14 15" type="primary">LOC107216754</name>
</gene>
<organism evidence="7 13">
    <name type="scientific">Neodiprion lecontei</name>
    <name type="common">Redheaded pine sawfly</name>
    <dbReference type="NCBI Taxonomy" id="441921"/>
    <lineage>
        <taxon>Eukaryota</taxon>
        <taxon>Metazoa</taxon>
        <taxon>Ecdysozoa</taxon>
        <taxon>Arthropoda</taxon>
        <taxon>Hexapoda</taxon>
        <taxon>Insecta</taxon>
        <taxon>Pterygota</taxon>
        <taxon>Neoptera</taxon>
        <taxon>Endopterygota</taxon>
        <taxon>Hymenoptera</taxon>
        <taxon>Tenthredinoidea</taxon>
        <taxon>Diprionidae</taxon>
        <taxon>Diprioninae</taxon>
        <taxon>Neodiprion</taxon>
    </lineage>
</organism>
<dbReference type="RefSeq" id="XP_046586271.1">
    <property type="nucleotide sequence ID" value="XM_046730315.1"/>
</dbReference>
<keyword evidence="3" id="KW-0863">Zinc-finger</keyword>
<dbReference type="InterPro" id="IPR000210">
    <property type="entry name" value="BTB/POZ_dom"/>
</dbReference>
<dbReference type="InterPro" id="IPR036236">
    <property type="entry name" value="Znf_C2H2_sf"/>
</dbReference>
<accession>A0ABM3FE33</accession>
<sequence length="617" mass="66385">MAASSSSSSGEQQYSLRWNDFHSSILSSFRHLRDEEDFVDVTLACDSSSFTAHKVVLSACSPYFRRLLKANPCQHPIVILRDVASSDMESLLRFMYHGEVHVGQEQLTAFLKTAQMLQVRGLADVNSGATKIPPPSSSANNGSAPTTPRLPWQDNGRGDGLPANESGLSPPPEKRPRSYSPPLGNHVETKSDLQESLLGQALEGGPTIHTTPSNNVQKGNHDNSLQAQSTGEDSNSLSDNEEDVSINESILNSVKTEPADMLNDPVEHHHRNTFPAALLGLQGLMPGPSGIHAANQDPSYVARRGLDMMRVRATDPRPCPKCGKIYRSAHTLRTHLEDKHTICPGYRCVLCGTVAKSRNSLHSHMSRQHRGISTKDLPVLPMPSPFDPELASRLLAKAGVKVSPAELRARASPTGPRRGDMRLELPRGAPSETGSSVCGGDDPEDLTLPLSLRYGSPTPNNNTVITKVNKAPGAIAAKSHDTLHVTREPNTAPLQPPGHHGPGHHNSATGSAILDTYLQFIAENSGLTMGLSPEQATAVAAAHAAKMAQMSAMDKLGGRGIEDYPMIGRDEGRGPGVVHEERSEVHLQRTPLDEGESSGAEEDDFSDNEEPEVVKAE</sequence>
<dbReference type="SMART" id="SM00225">
    <property type="entry name" value="BTB"/>
    <property type="match status" value="1"/>
</dbReference>
<feature type="domain" description="C2H2-type" evidence="6">
    <location>
        <begin position="317"/>
        <end position="341"/>
    </location>
</feature>
<keyword evidence="3" id="KW-0479">Metal-binding</keyword>
<dbReference type="Pfam" id="PF00096">
    <property type="entry name" value="zf-C2H2"/>
    <property type="match status" value="1"/>
</dbReference>
<dbReference type="RefSeq" id="XP_046586270.1">
    <property type="nucleotide sequence ID" value="XM_046730314.1"/>
</dbReference>
<evidence type="ECO:0000256" key="1">
    <source>
        <dbReference type="ARBA" id="ARBA00004123"/>
    </source>
</evidence>
<dbReference type="SUPFAM" id="SSF57667">
    <property type="entry name" value="beta-beta-alpha zinc fingers"/>
    <property type="match status" value="1"/>
</dbReference>
<dbReference type="RefSeq" id="XP_046586276.1">
    <property type="nucleotide sequence ID" value="XM_046730320.1"/>
</dbReference>
<feature type="region of interest" description="Disordered" evidence="4">
    <location>
        <begin position="127"/>
        <end position="190"/>
    </location>
</feature>
<feature type="region of interest" description="Disordered" evidence="4">
    <location>
        <begin position="406"/>
        <end position="442"/>
    </location>
</feature>
<evidence type="ECO:0000313" key="7">
    <source>
        <dbReference type="Proteomes" id="UP000829291"/>
    </source>
</evidence>
<dbReference type="InterPro" id="IPR051095">
    <property type="entry name" value="Dros_DevTransReg"/>
</dbReference>
<dbReference type="InterPro" id="IPR011333">
    <property type="entry name" value="SKP1/BTB/POZ_sf"/>
</dbReference>
<evidence type="ECO:0000313" key="8">
    <source>
        <dbReference type="RefSeq" id="XP_046586269.1"/>
    </source>
</evidence>
<keyword evidence="3" id="KW-0862">Zinc</keyword>
<dbReference type="CDD" id="cd18315">
    <property type="entry name" value="BTB_POZ_BAB-like"/>
    <property type="match status" value="1"/>
</dbReference>
<feature type="compositionally biased region" description="Polar residues" evidence="4">
    <location>
        <begin position="208"/>
        <end position="238"/>
    </location>
</feature>
<dbReference type="RefSeq" id="XP_046586275.1">
    <property type="nucleotide sequence ID" value="XM_046730319.1"/>
</dbReference>
<evidence type="ECO:0000313" key="12">
    <source>
        <dbReference type="RefSeq" id="XP_046586273.1"/>
    </source>
</evidence>
<keyword evidence="7" id="KW-1185">Reference proteome</keyword>
<dbReference type="Pfam" id="PF00651">
    <property type="entry name" value="BTB"/>
    <property type="match status" value="1"/>
</dbReference>
<evidence type="ECO:0000256" key="3">
    <source>
        <dbReference type="PROSITE-ProRule" id="PRU00042"/>
    </source>
</evidence>
<dbReference type="Gene3D" id="3.30.160.60">
    <property type="entry name" value="Classic Zinc Finger"/>
    <property type="match status" value="1"/>
</dbReference>
<evidence type="ECO:0000313" key="15">
    <source>
        <dbReference type="RefSeq" id="XP_046586277.1"/>
    </source>
</evidence>
<feature type="region of interest" description="Disordered" evidence="4">
    <location>
        <begin position="489"/>
        <end position="508"/>
    </location>
</feature>
<dbReference type="SUPFAM" id="SSF54695">
    <property type="entry name" value="POZ domain"/>
    <property type="match status" value="1"/>
</dbReference>
<reference evidence="8 9" key="1">
    <citation type="submission" date="2025-05" db="UniProtKB">
        <authorList>
            <consortium name="RefSeq"/>
        </authorList>
    </citation>
    <scope>IDENTIFICATION</scope>
    <source>
        <tissue evidence="8 9">Thorax and Abdomen</tissue>
    </source>
</reference>
<dbReference type="GeneID" id="107216754"/>
<feature type="region of interest" description="Disordered" evidence="4">
    <location>
        <begin position="203"/>
        <end position="243"/>
    </location>
</feature>
<feature type="compositionally biased region" description="Basic and acidic residues" evidence="4">
    <location>
        <begin position="566"/>
        <end position="587"/>
    </location>
</feature>
<comment type="subcellular location">
    <subcellularLocation>
        <location evidence="1">Nucleus</location>
    </subcellularLocation>
</comment>
<keyword evidence="2" id="KW-0539">Nucleus</keyword>
<dbReference type="RefSeq" id="XP_046586273.1">
    <property type="nucleotide sequence ID" value="XM_046730317.1"/>
</dbReference>
<evidence type="ECO:0000256" key="4">
    <source>
        <dbReference type="SAM" id="MobiDB-lite"/>
    </source>
</evidence>
<dbReference type="Gene3D" id="3.30.710.10">
    <property type="entry name" value="Potassium Channel Kv1.1, Chain A"/>
    <property type="match status" value="1"/>
</dbReference>
<name>A0ABM3FE33_NEOLC</name>
<dbReference type="PROSITE" id="PS50097">
    <property type="entry name" value="BTB"/>
    <property type="match status" value="1"/>
</dbReference>
<dbReference type="InterPro" id="IPR013087">
    <property type="entry name" value="Znf_C2H2_type"/>
</dbReference>
<dbReference type="Proteomes" id="UP000829291">
    <property type="component" value="Chromosome 2"/>
</dbReference>
<dbReference type="PROSITE" id="PS00028">
    <property type="entry name" value="ZINC_FINGER_C2H2_1"/>
    <property type="match status" value="1"/>
</dbReference>